<accession>A0ACC0ANM1</accession>
<comment type="caution">
    <text evidence="1">The sequence shown here is derived from an EMBL/GenBank/DDBJ whole genome shotgun (WGS) entry which is preliminary data.</text>
</comment>
<gene>
    <name evidence="1" type="ORF">M9H77_21915</name>
</gene>
<sequence length="520" mass="59380">MSIAFNNFSVSESQFVSSLKSAMFTTLNRSYSLRTNLNLAIFFRTKSFSSTKIKSLKSNNLFSRISPLRHPSHVIPVIENWVEEGRKVQKIEFQRIIRDLRSRKRYSQALQVSEWMKGRGLCTFSPGDCAVHLDLVGVVHGWSAAESYFDSLKGQEKNDKTYGALLNCYVRAGLLDKSLCHVQKMKEIGCASNTLVYNNLMCLYKSAGQPDKAIEVLEDMKANGIIPNNFSYRICISCYGEKSDLNNLEKLLQEMENDPHISMDWTSYSIAANHYIRANLMDKAVICLKKLEDTLRRDAIGYNHLISLYSQLGNANEVMRLWGVQEIVCKKHINRDYITMLGALVKLGEFEKAEKVLEDWESSFRIYDLRVPNILLIGYCQIDLIEKAEDMLRNIVKKGKVPTPNSWSIVAAGYMNRDNMEKAFECMKEALLVKEQNPKWAPKPRPVINILNWLGNRGEIDEVEAFVSSLKEVSKGDKYMYHALTKANVTGGKNSDRILESMKADNIQKDEEIENILSLR</sequence>
<evidence type="ECO:0000313" key="2">
    <source>
        <dbReference type="Proteomes" id="UP001060085"/>
    </source>
</evidence>
<keyword evidence="2" id="KW-1185">Reference proteome</keyword>
<dbReference type="Proteomes" id="UP001060085">
    <property type="component" value="Linkage Group LG05"/>
</dbReference>
<proteinExistence type="predicted"/>
<name>A0ACC0ANM1_CATRO</name>
<dbReference type="EMBL" id="CM044705">
    <property type="protein sequence ID" value="KAI5662592.1"/>
    <property type="molecule type" value="Genomic_DNA"/>
</dbReference>
<evidence type="ECO:0000313" key="1">
    <source>
        <dbReference type="EMBL" id="KAI5662592.1"/>
    </source>
</evidence>
<reference evidence="2" key="1">
    <citation type="journal article" date="2023" name="Nat. Plants">
        <title>Single-cell RNA sequencing provides a high-resolution roadmap for understanding the multicellular compartmentation of specialized metabolism.</title>
        <authorList>
            <person name="Sun S."/>
            <person name="Shen X."/>
            <person name="Li Y."/>
            <person name="Li Y."/>
            <person name="Wang S."/>
            <person name="Li R."/>
            <person name="Zhang H."/>
            <person name="Shen G."/>
            <person name="Guo B."/>
            <person name="Wei J."/>
            <person name="Xu J."/>
            <person name="St-Pierre B."/>
            <person name="Chen S."/>
            <person name="Sun C."/>
        </authorList>
    </citation>
    <scope>NUCLEOTIDE SEQUENCE [LARGE SCALE GENOMIC DNA]</scope>
</reference>
<protein>
    <submittedName>
        <fullName evidence="1">Uncharacterized protein</fullName>
    </submittedName>
</protein>
<organism evidence="1 2">
    <name type="scientific">Catharanthus roseus</name>
    <name type="common">Madagascar periwinkle</name>
    <name type="synonym">Vinca rosea</name>
    <dbReference type="NCBI Taxonomy" id="4058"/>
    <lineage>
        <taxon>Eukaryota</taxon>
        <taxon>Viridiplantae</taxon>
        <taxon>Streptophyta</taxon>
        <taxon>Embryophyta</taxon>
        <taxon>Tracheophyta</taxon>
        <taxon>Spermatophyta</taxon>
        <taxon>Magnoliopsida</taxon>
        <taxon>eudicotyledons</taxon>
        <taxon>Gunneridae</taxon>
        <taxon>Pentapetalae</taxon>
        <taxon>asterids</taxon>
        <taxon>lamiids</taxon>
        <taxon>Gentianales</taxon>
        <taxon>Apocynaceae</taxon>
        <taxon>Rauvolfioideae</taxon>
        <taxon>Vinceae</taxon>
        <taxon>Catharanthinae</taxon>
        <taxon>Catharanthus</taxon>
    </lineage>
</organism>